<evidence type="ECO:0000313" key="1">
    <source>
        <dbReference type="EMBL" id="KAL0315016.1"/>
    </source>
</evidence>
<dbReference type="EMBL" id="JACGWM010000112">
    <property type="protein sequence ID" value="KAL0315016.1"/>
    <property type="molecule type" value="Genomic_DNA"/>
</dbReference>
<proteinExistence type="predicted"/>
<name>A0AAW2L703_9LAMI</name>
<comment type="caution">
    <text evidence="1">The sequence shown here is derived from an EMBL/GenBank/DDBJ whole genome shotgun (WGS) entry which is preliminary data.</text>
</comment>
<dbReference type="PANTHER" id="PTHR10775:SF182">
    <property type="entry name" value="TRANSPOSON, EN_SPM-LIKE, TRANSPOSASE-ASSOCIATED DOMAIN PROTEIN-RELATED"/>
    <property type="match status" value="1"/>
</dbReference>
<dbReference type="AlphaFoldDB" id="A0AAW2L703"/>
<reference evidence="1" key="2">
    <citation type="journal article" date="2024" name="Plant">
        <title>Genomic evolution and insights into agronomic trait innovations of Sesamum species.</title>
        <authorList>
            <person name="Miao H."/>
            <person name="Wang L."/>
            <person name="Qu L."/>
            <person name="Liu H."/>
            <person name="Sun Y."/>
            <person name="Le M."/>
            <person name="Wang Q."/>
            <person name="Wei S."/>
            <person name="Zheng Y."/>
            <person name="Lin W."/>
            <person name="Duan Y."/>
            <person name="Cao H."/>
            <person name="Xiong S."/>
            <person name="Wang X."/>
            <person name="Wei L."/>
            <person name="Li C."/>
            <person name="Ma Q."/>
            <person name="Ju M."/>
            <person name="Zhao R."/>
            <person name="Li G."/>
            <person name="Mu C."/>
            <person name="Tian Q."/>
            <person name="Mei H."/>
            <person name="Zhang T."/>
            <person name="Gao T."/>
            <person name="Zhang H."/>
        </authorList>
    </citation>
    <scope>NUCLEOTIDE SEQUENCE</scope>
    <source>
        <strain evidence="1">KEN8</strain>
    </source>
</reference>
<gene>
    <name evidence="1" type="ORF">Scaly_2897300</name>
</gene>
<dbReference type="PANTHER" id="PTHR10775">
    <property type="entry name" value="OS08G0208400 PROTEIN"/>
    <property type="match status" value="1"/>
</dbReference>
<organism evidence="1">
    <name type="scientific">Sesamum calycinum</name>
    <dbReference type="NCBI Taxonomy" id="2727403"/>
    <lineage>
        <taxon>Eukaryota</taxon>
        <taxon>Viridiplantae</taxon>
        <taxon>Streptophyta</taxon>
        <taxon>Embryophyta</taxon>
        <taxon>Tracheophyta</taxon>
        <taxon>Spermatophyta</taxon>
        <taxon>Magnoliopsida</taxon>
        <taxon>eudicotyledons</taxon>
        <taxon>Gunneridae</taxon>
        <taxon>Pentapetalae</taxon>
        <taxon>asterids</taxon>
        <taxon>lamiids</taxon>
        <taxon>Lamiales</taxon>
        <taxon>Pedaliaceae</taxon>
        <taxon>Sesamum</taxon>
    </lineage>
</organism>
<reference evidence="1" key="1">
    <citation type="submission" date="2020-06" db="EMBL/GenBank/DDBJ databases">
        <authorList>
            <person name="Li T."/>
            <person name="Hu X."/>
            <person name="Zhang T."/>
            <person name="Song X."/>
            <person name="Zhang H."/>
            <person name="Dai N."/>
            <person name="Sheng W."/>
            <person name="Hou X."/>
            <person name="Wei L."/>
        </authorList>
    </citation>
    <scope>NUCLEOTIDE SEQUENCE</scope>
    <source>
        <strain evidence="1">KEN8</strain>
        <tissue evidence="1">Leaf</tissue>
    </source>
</reference>
<sequence length="478" mass="55386">MDYDGRKFKQSPGPGHCDPLCEEAPLLPKLRGYFAEFLRESCLAPLDEVMYDICMKGFVDGYYNWTAHGEAQVLENYDDQPAPICLETPVAPGMRTQRGSYEQMNWDQRMVYNIVGPQFFSMHQEPKAEGPSSSFPAGASSYDYDVSGLSERFFDVVQAVGQPLYSGCDHSQLAAVARLVNIKVEHNMFERCYDQDDIDMEYYKFCGDPRYKPTRDRNSRRKNSPYAVLSYNYTIQSSTRNVYEVRVHVPDDGNSWSVQSKAFDRCISGAFDRRVASVVAYRKEILKPRLIGEEIRVRVEEYSSAIKQPLIHPLGYGTDHKWTKKSIFWDISYWTTHLTWHNLDVIHIEKNLFANIFNTVMDVKGKSNDNLNARKDLTIICNRPELQVDERRPNVMPKAVYTLTKDHKRKVCEWVKCLRFPDGYASNLSRYVDVMELRLHGMKSHDCHIFMQKLISVAFREMVPEHVWSALTKVSLMF</sequence>
<accession>A0AAW2L703</accession>
<protein>
    <submittedName>
        <fullName evidence="1">Uncharacterized protein</fullName>
    </submittedName>
</protein>